<evidence type="ECO:0000259" key="4">
    <source>
        <dbReference type="Pfam" id="PF14420"/>
    </source>
</evidence>
<dbReference type="Pfam" id="PF00023">
    <property type="entry name" value="Ank"/>
    <property type="match status" value="1"/>
</dbReference>
<proteinExistence type="predicted"/>
<keyword evidence="2 3" id="KW-0040">ANK repeat</keyword>
<dbReference type="SUPFAM" id="SSF48403">
    <property type="entry name" value="Ankyrin repeat"/>
    <property type="match status" value="2"/>
</dbReference>
<organism evidence="5 6">
    <name type="scientific">Penicillium concentricum</name>
    <dbReference type="NCBI Taxonomy" id="293559"/>
    <lineage>
        <taxon>Eukaryota</taxon>
        <taxon>Fungi</taxon>
        <taxon>Dikarya</taxon>
        <taxon>Ascomycota</taxon>
        <taxon>Pezizomycotina</taxon>
        <taxon>Eurotiomycetes</taxon>
        <taxon>Eurotiomycetidae</taxon>
        <taxon>Eurotiales</taxon>
        <taxon>Aspergillaceae</taxon>
        <taxon>Penicillium</taxon>
    </lineage>
</organism>
<dbReference type="OrthoDB" id="194358at2759"/>
<dbReference type="Pfam" id="PF12796">
    <property type="entry name" value="Ank_2"/>
    <property type="match status" value="1"/>
</dbReference>
<feature type="repeat" description="ANK" evidence="3">
    <location>
        <begin position="438"/>
        <end position="467"/>
    </location>
</feature>
<gene>
    <name evidence="5" type="ORF">N7517_005225</name>
</gene>
<dbReference type="AlphaFoldDB" id="A0A9W9S9R6"/>
<keyword evidence="1" id="KW-0677">Repeat</keyword>
<dbReference type="Gene3D" id="1.25.40.20">
    <property type="entry name" value="Ankyrin repeat-containing domain"/>
    <property type="match status" value="4"/>
</dbReference>
<protein>
    <recommendedName>
        <fullName evidence="4">Clr5 domain-containing protein</fullName>
    </recommendedName>
</protein>
<dbReference type="Proteomes" id="UP001147752">
    <property type="component" value="Unassembled WGS sequence"/>
</dbReference>
<feature type="repeat" description="ANK" evidence="3">
    <location>
        <begin position="975"/>
        <end position="1007"/>
    </location>
</feature>
<feature type="repeat" description="ANK" evidence="3">
    <location>
        <begin position="1010"/>
        <end position="1035"/>
    </location>
</feature>
<dbReference type="PROSITE" id="PS50297">
    <property type="entry name" value="ANK_REP_REGION"/>
    <property type="match status" value="3"/>
</dbReference>
<evidence type="ECO:0000256" key="3">
    <source>
        <dbReference type="PROSITE-ProRule" id="PRU00023"/>
    </source>
</evidence>
<reference evidence="5" key="2">
    <citation type="journal article" date="2023" name="IMA Fungus">
        <title>Comparative genomic study of the Penicillium genus elucidates a diverse pangenome and 15 lateral gene transfer events.</title>
        <authorList>
            <person name="Petersen C."/>
            <person name="Sorensen T."/>
            <person name="Nielsen M.R."/>
            <person name="Sondergaard T.E."/>
            <person name="Sorensen J.L."/>
            <person name="Fitzpatrick D.A."/>
            <person name="Frisvad J.C."/>
            <person name="Nielsen K.L."/>
        </authorList>
    </citation>
    <scope>NUCLEOTIDE SEQUENCE</scope>
    <source>
        <strain evidence="5">IBT 3081</strain>
    </source>
</reference>
<dbReference type="EMBL" id="JAPZBT010000002">
    <property type="protein sequence ID" value="KAJ5373219.1"/>
    <property type="molecule type" value="Genomic_DNA"/>
</dbReference>
<dbReference type="InterPro" id="IPR002110">
    <property type="entry name" value="Ankyrin_rpt"/>
</dbReference>
<comment type="caution">
    <text evidence="5">The sequence shown here is derived from an EMBL/GenBank/DDBJ whole genome shotgun (WGS) entry which is preliminary data.</text>
</comment>
<evidence type="ECO:0000256" key="2">
    <source>
        <dbReference type="ARBA" id="ARBA00023043"/>
    </source>
</evidence>
<dbReference type="InterPro" id="IPR025676">
    <property type="entry name" value="Clr5_dom"/>
</dbReference>
<accession>A0A9W9S9R6</accession>
<dbReference type="PROSITE" id="PS50088">
    <property type="entry name" value="ANK_REPEAT"/>
    <property type="match status" value="4"/>
</dbReference>
<dbReference type="RefSeq" id="XP_056579205.1">
    <property type="nucleotide sequence ID" value="XM_056722955.1"/>
</dbReference>
<dbReference type="SMART" id="SM00248">
    <property type="entry name" value="ANK"/>
    <property type="match status" value="12"/>
</dbReference>
<evidence type="ECO:0000313" key="5">
    <source>
        <dbReference type="EMBL" id="KAJ5373219.1"/>
    </source>
</evidence>
<dbReference type="PANTHER" id="PTHR24198">
    <property type="entry name" value="ANKYRIN REPEAT AND PROTEIN KINASE DOMAIN-CONTAINING PROTEIN"/>
    <property type="match status" value="1"/>
</dbReference>
<feature type="domain" description="Clr5" evidence="4">
    <location>
        <begin position="5"/>
        <end position="55"/>
    </location>
</feature>
<reference evidence="5" key="1">
    <citation type="submission" date="2022-12" db="EMBL/GenBank/DDBJ databases">
        <authorList>
            <person name="Petersen C."/>
        </authorList>
    </citation>
    <scope>NUCLEOTIDE SEQUENCE</scope>
    <source>
        <strain evidence="5">IBT 3081</strain>
    </source>
</reference>
<dbReference type="InterPro" id="IPR036770">
    <property type="entry name" value="Ankyrin_rpt-contain_sf"/>
</dbReference>
<feature type="repeat" description="ANK" evidence="3">
    <location>
        <begin position="518"/>
        <end position="547"/>
    </location>
</feature>
<name>A0A9W9S9R6_9EURO</name>
<dbReference type="GeneID" id="81462138"/>
<dbReference type="PANTHER" id="PTHR24198:SF165">
    <property type="entry name" value="ANKYRIN REPEAT-CONTAINING PROTEIN-RELATED"/>
    <property type="match status" value="1"/>
</dbReference>
<sequence length="1078" mass="118732">MAGSDFEPFKLEIERLYLHENKPLPSVREYMASKYSLIKSLGQYSRQLKKWGFVKGHIKADDWIWMRNKLRKRKLNDNKKSEFHFGGKEVHVPKIKKAKYREAYVSTIAKFSTAPSPKTPEGIFVCTPASPGMNLVWNQPLPWLRFIKLVRPMENEEAPSLPSSLTICSPNDANALSSTISHELMHRLRTIIPWNKLCHPPNIHSSSRTSAALSILMPEEFPGQHDALSTDLTSYTNKAKECMALELFLLSNNFTSQGPGGRTEENIRSDDERVMQILSDYGWKDLKHIQILLSSHEPTAEAIAEKVFASALRLHDVNTVKMMLEAHMNPNNPLIETISHGILTPLQFSAGSHHERSEELIDILISHGANVNDSGNDYPPLHYAINEHNNRIIRALMFHDAIVTPDCLCTATHLMDIEVFTDLANSCSDVNAHGTRWGELSALAQAVKHGNVPIIEILLAKGANMNVLVIVDFEEDIAMTTILGLASSVVSQSVDIIRALLQGCHEVNPDFDDLLYVSPVVLAVEMGSVEITRALLQAGVNIKQADEQGEMTLLERATKTYTSWGALALCNVSLCKVLVEYGAQVDRPVSAQKHKSSALFLALKQQPVSPEIVKLLINAGARLNDEYTKSPYTVLGAAIQKGDQVLIGSLLGAGATVVGTKLDGIGSLGTAIYLQGNGVLQYILKISGPKILAAALLAENYHLARYLLEHNADHENQIENEDPTLVDQTPLEAAIAMRDFVFAETLLERGAKVTDGVLSHAVYTDAVFLEHILPRFRGSAPYAVGNALIGSLPSLQLLQLLQEAGVDPTGVTEDFGEFEAEEFYLPPPESVLELAVWVEKREDLQFLLQWIPWSPMLTGRALTIAILLDQNELAEDILRFNPDLTEEITISYLLEHPLQDEEVLETYSPLEAAVHRQMIPIARALMGKVNVNYLGCEARRRTALQYAVENGNMELINLLISEHGARIDGPVATNGGATALQIACSKGYIGIARRLLDLGADVNEAPAKYDGRTALQGAAEHGRIDMLQILLEEGAVIVGEGGPHYLKAVELAATNGHHAAARMLKSWRDTVHLDPSAV</sequence>
<dbReference type="Pfam" id="PF14420">
    <property type="entry name" value="Clr5"/>
    <property type="match status" value="1"/>
</dbReference>
<evidence type="ECO:0000256" key="1">
    <source>
        <dbReference type="ARBA" id="ARBA00022737"/>
    </source>
</evidence>
<keyword evidence="6" id="KW-1185">Reference proteome</keyword>
<evidence type="ECO:0000313" key="6">
    <source>
        <dbReference type="Proteomes" id="UP001147752"/>
    </source>
</evidence>